<evidence type="ECO:0000313" key="15">
    <source>
        <dbReference type="EMBL" id="GJQ15394.1"/>
    </source>
</evidence>
<feature type="compositionally biased region" description="Basic residues" evidence="12">
    <location>
        <begin position="8"/>
        <end position="17"/>
    </location>
</feature>
<comment type="subcellular location">
    <subcellularLocation>
        <location evidence="1">Membrane</location>
        <topology evidence="1">Single-pass type II membrane protein</topology>
    </subcellularLocation>
</comment>
<keyword evidence="11 13" id="KW-0472">Membrane</keyword>
<dbReference type="OrthoDB" id="3737at2759"/>
<organism evidence="15 16">
    <name type="scientific">Galdieria partita</name>
    <dbReference type="NCBI Taxonomy" id="83374"/>
    <lineage>
        <taxon>Eukaryota</taxon>
        <taxon>Rhodophyta</taxon>
        <taxon>Bangiophyceae</taxon>
        <taxon>Galdieriales</taxon>
        <taxon>Galdieriaceae</taxon>
        <taxon>Galdieria</taxon>
    </lineage>
</organism>
<keyword evidence="8" id="KW-0547">Nucleotide-binding</keyword>
<feature type="region of interest" description="Disordered" evidence="12">
    <location>
        <begin position="1"/>
        <end position="35"/>
    </location>
</feature>
<keyword evidence="10 13" id="KW-1133">Transmembrane helix</keyword>
<comment type="caution">
    <text evidence="15">The sequence shown here is derived from an EMBL/GenBank/DDBJ whole genome shotgun (WGS) entry which is preliminary data.</text>
</comment>
<dbReference type="Gene3D" id="3.90.550.50">
    <property type="match status" value="1"/>
</dbReference>
<keyword evidence="6" id="KW-0808">Transferase</keyword>
<dbReference type="PANTHER" id="PTHR23033">
    <property type="entry name" value="BETA1,3-GALACTOSYLTRANSFERASE"/>
    <property type="match status" value="1"/>
</dbReference>
<dbReference type="InterPro" id="IPR003378">
    <property type="entry name" value="Fringe-like_glycosylTrfase"/>
</dbReference>
<keyword evidence="16" id="KW-1185">Reference proteome</keyword>
<dbReference type="GO" id="GO:0000166">
    <property type="term" value="F:nucleotide binding"/>
    <property type="evidence" value="ECO:0007669"/>
    <property type="project" value="UniProtKB-KW"/>
</dbReference>
<comment type="pathway">
    <text evidence="2">Protein modification; protein glycosylation.</text>
</comment>
<dbReference type="EMBL" id="BQMJ01000068">
    <property type="protein sequence ID" value="GJQ15394.1"/>
    <property type="molecule type" value="Genomic_DNA"/>
</dbReference>
<evidence type="ECO:0000256" key="5">
    <source>
        <dbReference type="ARBA" id="ARBA00022676"/>
    </source>
</evidence>
<dbReference type="InterPro" id="IPR026050">
    <property type="entry name" value="C1GALT1/C1GALT1_chp1"/>
</dbReference>
<evidence type="ECO:0000256" key="9">
    <source>
        <dbReference type="ARBA" id="ARBA00022968"/>
    </source>
</evidence>
<evidence type="ECO:0000313" key="16">
    <source>
        <dbReference type="Proteomes" id="UP001061958"/>
    </source>
</evidence>
<keyword evidence="5" id="KW-0328">Glycosyltransferase</keyword>
<evidence type="ECO:0000256" key="4">
    <source>
        <dbReference type="ARBA" id="ARBA00012557"/>
    </source>
</evidence>
<dbReference type="Proteomes" id="UP001061958">
    <property type="component" value="Unassembled WGS sequence"/>
</dbReference>
<comment type="similarity">
    <text evidence="3">Belongs to the glycosyltransferase 31 family. Beta3-Gal-T subfamily.</text>
</comment>
<evidence type="ECO:0000256" key="2">
    <source>
        <dbReference type="ARBA" id="ARBA00004922"/>
    </source>
</evidence>
<evidence type="ECO:0000256" key="7">
    <source>
        <dbReference type="ARBA" id="ARBA00022692"/>
    </source>
</evidence>
<protein>
    <recommendedName>
        <fullName evidence="4">N-acetylgalactosaminide beta-1,3-galactosyltransferase</fullName>
        <ecNumber evidence="4">2.4.1.122</ecNumber>
    </recommendedName>
</protein>
<reference evidence="15" key="1">
    <citation type="journal article" date="2022" name="Proc. Natl. Acad. Sci. U.S.A.">
        <title>Life cycle and functional genomics of the unicellular red alga Galdieria for elucidating algal and plant evolution and industrial use.</title>
        <authorList>
            <person name="Hirooka S."/>
            <person name="Itabashi T."/>
            <person name="Ichinose T.M."/>
            <person name="Onuma R."/>
            <person name="Fujiwara T."/>
            <person name="Yamashita S."/>
            <person name="Jong L.W."/>
            <person name="Tomita R."/>
            <person name="Iwane A.H."/>
            <person name="Miyagishima S.Y."/>
        </authorList>
    </citation>
    <scope>NUCLEOTIDE SEQUENCE</scope>
    <source>
        <strain evidence="15">NBRC 102759</strain>
    </source>
</reference>
<accession>A0A9C7Q407</accession>
<evidence type="ECO:0000256" key="11">
    <source>
        <dbReference type="ARBA" id="ARBA00023136"/>
    </source>
</evidence>
<feature type="domain" description="Fringe-like glycosyltransferase" evidence="14">
    <location>
        <begin position="213"/>
        <end position="326"/>
    </location>
</feature>
<keyword evidence="7 13" id="KW-0812">Transmembrane</keyword>
<evidence type="ECO:0000256" key="8">
    <source>
        <dbReference type="ARBA" id="ARBA00022741"/>
    </source>
</evidence>
<proteinExistence type="inferred from homology"/>
<dbReference type="Pfam" id="PF02434">
    <property type="entry name" value="Fringe"/>
    <property type="match status" value="1"/>
</dbReference>
<keyword evidence="9" id="KW-0735">Signal-anchor</keyword>
<evidence type="ECO:0000256" key="3">
    <source>
        <dbReference type="ARBA" id="ARBA00006462"/>
    </source>
</evidence>
<name>A0A9C7Q407_9RHOD</name>
<sequence>MHCNATSGKRKSRHSKMKQPMNNSNFYGEKSKGRGRGLVDSSGVGAFWNKHYIFIVWIVFILTIAILWSLRHLYYGLFYSSPLEDNTKLLSDTDAAWNALSNRVAFAMKTGAQVIEDRFPNPNSTWLQRVKHYIIVSDQADSRYGAIGLKELFESVGLSLYTFLENRQPLLLESSSQRKTLEVTVDQANVGWWQDREKNLPGFHMLWKKFPYMDWYIMCDDDTFFFLDGLAAILQHPIFEEAMREEIPIYMGNQYNVALCEGYDPSGVTNGSLNPWFAHGGSGIILNYWALEALIDMIPWCMQRFQDCWAGDIKVGLCFQELGLSIVPMGTHFIGVDPKSYFDTYYSQPPYKQSKGQDIVASFHHCDDEEFAFLFALEQQIAGKNKQLIRFKHIAELVSPSFQFPQ</sequence>
<dbReference type="EC" id="2.4.1.122" evidence="4"/>
<evidence type="ECO:0000256" key="1">
    <source>
        <dbReference type="ARBA" id="ARBA00004606"/>
    </source>
</evidence>
<dbReference type="GO" id="GO:0016263">
    <property type="term" value="F:glycoprotein-N-acetylgalactosamine 3-beta-galactosyltransferase activity"/>
    <property type="evidence" value="ECO:0007669"/>
    <property type="project" value="UniProtKB-EC"/>
</dbReference>
<reference evidence="15" key="2">
    <citation type="submission" date="2022-01" db="EMBL/GenBank/DDBJ databases">
        <authorList>
            <person name="Hirooka S."/>
            <person name="Miyagishima S.Y."/>
        </authorList>
    </citation>
    <scope>NUCLEOTIDE SEQUENCE</scope>
    <source>
        <strain evidence="15">NBRC 102759</strain>
    </source>
</reference>
<evidence type="ECO:0000256" key="6">
    <source>
        <dbReference type="ARBA" id="ARBA00022679"/>
    </source>
</evidence>
<feature type="transmembrane region" description="Helical" evidence="13">
    <location>
        <begin position="51"/>
        <end position="70"/>
    </location>
</feature>
<gene>
    <name evidence="15" type="ORF">GpartN1_g7185.t1</name>
</gene>
<evidence type="ECO:0000259" key="14">
    <source>
        <dbReference type="Pfam" id="PF02434"/>
    </source>
</evidence>
<dbReference type="PANTHER" id="PTHR23033:SF47">
    <property type="entry name" value="APPLE DOMAIN-CONTAINING PROTEIN-RELATED"/>
    <property type="match status" value="1"/>
</dbReference>
<evidence type="ECO:0000256" key="13">
    <source>
        <dbReference type="SAM" id="Phobius"/>
    </source>
</evidence>
<evidence type="ECO:0000256" key="10">
    <source>
        <dbReference type="ARBA" id="ARBA00022989"/>
    </source>
</evidence>
<dbReference type="AlphaFoldDB" id="A0A9C7Q407"/>
<evidence type="ECO:0000256" key="12">
    <source>
        <dbReference type="SAM" id="MobiDB-lite"/>
    </source>
</evidence>
<dbReference type="GO" id="GO:0016020">
    <property type="term" value="C:membrane"/>
    <property type="evidence" value="ECO:0007669"/>
    <property type="project" value="UniProtKB-SubCell"/>
</dbReference>